<evidence type="ECO:0000313" key="3">
    <source>
        <dbReference type="EMBL" id="CAH9066906.1"/>
    </source>
</evidence>
<dbReference type="SUPFAM" id="SSF52096">
    <property type="entry name" value="ClpP/crotonase"/>
    <property type="match status" value="1"/>
</dbReference>
<dbReference type="Gene3D" id="6.20.390.20">
    <property type="match status" value="1"/>
</dbReference>
<sequence length="248" mass="27806">MVNEVTLVEVTPEIALITLKDVKHKNTFTKELIEGLLYAFAQIKANTQYKVVILTGYESYFVSGGTQESLMAIYNKELQFNAVNIYSLALDCELPVISAMQGHGIGGGFVFGLFSDFVVLSKESIYTANFMKYGFTPGMGATYILPKKLGVSLGHEMLLLGRTYRGIELEQRGIPFMVVRRAEVMNKAMELAEELAEKPRCSLITLKAHLVSGMRNELDGFIEKELKMHDETFHQEEVKEKIATLFGQ</sequence>
<dbReference type="Gene3D" id="3.90.226.10">
    <property type="entry name" value="2-enoyl-CoA Hydratase, Chain A, domain 1"/>
    <property type="match status" value="1"/>
</dbReference>
<evidence type="ECO:0000313" key="4">
    <source>
        <dbReference type="EMBL" id="CAH9068057.1"/>
    </source>
</evidence>
<comment type="caution">
    <text evidence="3">The sequence shown here is derived from an EMBL/GenBank/DDBJ whole genome shotgun (WGS) entry which is preliminary data.</text>
</comment>
<dbReference type="EC" id="4.-.-.-" evidence="3"/>
<dbReference type="InterPro" id="IPR001753">
    <property type="entry name" value="Enoyl-CoA_hydra/iso"/>
</dbReference>
<proteinExistence type="inferred from homology"/>
<dbReference type="Pfam" id="PF00378">
    <property type="entry name" value="ECH_1"/>
    <property type="match status" value="1"/>
</dbReference>
<gene>
    <name evidence="3" type="primary">pksI_1</name>
    <name evidence="3" type="ORF">PSECIP111854_03984</name>
    <name evidence="4" type="ORF">PSECIP111951_03996</name>
</gene>
<reference evidence="3 6" key="1">
    <citation type="submission" date="2022-07" db="EMBL/GenBank/DDBJ databases">
        <authorList>
            <person name="Criscuolo A."/>
        </authorList>
    </citation>
    <scope>NUCLEOTIDE SEQUENCE</scope>
    <source>
        <strain evidence="6">CIP 111951</strain>
        <strain evidence="3">CIP111854</strain>
        <strain evidence="4">CIP111951</strain>
    </source>
</reference>
<dbReference type="CDD" id="cd06558">
    <property type="entry name" value="crotonase-like"/>
    <property type="match status" value="1"/>
</dbReference>
<dbReference type="AlphaFoldDB" id="A0A9W4R4Y3"/>
<evidence type="ECO:0000256" key="1">
    <source>
        <dbReference type="ARBA" id="ARBA00005254"/>
    </source>
</evidence>
<dbReference type="GO" id="GO:0016853">
    <property type="term" value="F:isomerase activity"/>
    <property type="evidence" value="ECO:0007669"/>
    <property type="project" value="UniProtKB-KW"/>
</dbReference>
<organism evidence="3 5">
    <name type="scientific">Pseudoalteromonas holothuriae</name>
    <dbReference type="NCBI Taxonomy" id="2963714"/>
    <lineage>
        <taxon>Bacteria</taxon>
        <taxon>Pseudomonadati</taxon>
        <taxon>Pseudomonadota</taxon>
        <taxon>Gammaproteobacteria</taxon>
        <taxon>Alteromonadales</taxon>
        <taxon>Pseudoalteromonadaceae</taxon>
        <taxon>Pseudoalteromonas</taxon>
    </lineage>
</organism>
<evidence type="ECO:0000313" key="5">
    <source>
        <dbReference type="Proteomes" id="UP001152467"/>
    </source>
</evidence>
<dbReference type="Proteomes" id="UP001152485">
    <property type="component" value="Unassembled WGS sequence"/>
</dbReference>
<keyword evidence="5" id="KW-1185">Reference proteome</keyword>
<accession>A0A9W4R4Y3</accession>
<dbReference type="Proteomes" id="UP001152467">
    <property type="component" value="Unassembled WGS sequence"/>
</dbReference>
<dbReference type="NCBIfam" id="NF005496">
    <property type="entry name" value="PRK07110.1"/>
    <property type="match status" value="1"/>
</dbReference>
<keyword evidence="3" id="KW-0413">Isomerase</keyword>
<dbReference type="GO" id="GO:0016829">
    <property type="term" value="F:lyase activity"/>
    <property type="evidence" value="ECO:0007669"/>
    <property type="project" value="UniProtKB-KW"/>
</dbReference>
<dbReference type="EMBL" id="CAMAPD010000030">
    <property type="protein sequence ID" value="CAH9068057.1"/>
    <property type="molecule type" value="Genomic_DNA"/>
</dbReference>
<dbReference type="PANTHER" id="PTHR43802">
    <property type="entry name" value="ENOYL-COA HYDRATASE"/>
    <property type="match status" value="1"/>
</dbReference>
<evidence type="ECO:0000313" key="6">
    <source>
        <dbReference type="Proteomes" id="UP001152485"/>
    </source>
</evidence>
<dbReference type="RefSeq" id="WP_261595312.1">
    <property type="nucleotide sequence ID" value="NZ_CAMAPC010000027.1"/>
</dbReference>
<dbReference type="InterPro" id="IPR029045">
    <property type="entry name" value="ClpP/crotonase-like_dom_sf"/>
</dbReference>
<dbReference type="PROSITE" id="PS00166">
    <property type="entry name" value="ENOYL_COA_HYDRATASE"/>
    <property type="match status" value="1"/>
</dbReference>
<dbReference type="InterPro" id="IPR018376">
    <property type="entry name" value="Enoyl-CoA_hyd/isom_CS"/>
</dbReference>
<evidence type="ECO:0000256" key="2">
    <source>
        <dbReference type="RuleBase" id="RU003707"/>
    </source>
</evidence>
<dbReference type="EMBL" id="CAMAPC010000027">
    <property type="protein sequence ID" value="CAH9066906.1"/>
    <property type="molecule type" value="Genomic_DNA"/>
</dbReference>
<comment type="similarity">
    <text evidence="1 2">Belongs to the enoyl-CoA hydratase/isomerase family.</text>
</comment>
<name>A0A9W4R4Y3_9GAMM</name>
<keyword evidence="3" id="KW-0456">Lyase</keyword>
<protein>
    <submittedName>
        <fullName evidence="3">Polyketide biosynthesis enoyl-CoA isomerase PksI</fullName>
        <ecNumber evidence="3">4.-.-.-</ecNumber>
    </submittedName>
</protein>
<dbReference type="PANTHER" id="PTHR43802:SF1">
    <property type="entry name" value="IP11341P-RELATED"/>
    <property type="match status" value="1"/>
</dbReference>